<dbReference type="Pfam" id="PF03466">
    <property type="entry name" value="LysR_substrate"/>
    <property type="match status" value="1"/>
</dbReference>
<dbReference type="OrthoDB" id="9794694at2"/>
<dbReference type="Gene3D" id="1.10.10.10">
    <property type="entry name" value="Winged helix-like DNA-binding domain superfamily/Winged helix DNA-binding domain"/>
    <property type="match status" value="1"/>
</dbReference>
<evidence type="ECO:0000256" key="4">
    <source>
        <dbReference type="ARBA" id="ARBA00023163"/>
    </source>
</evidence>
<evidence type="ECO:0000256" key="3">
    <source>
        <dbReference type="ARBA" id="ARBA00023125"/>
    </source>
</evidence>
<reference evidence="6 7" key="1">
    <citation type="submission" date="2016-10" db="EMBL/GenBank/DDBJ databases">
        <title>Draft Genome sequence of Roseomonas sp. strain M3.</title>
        <authorList>
            <person name="Subhash Y."/>
            <person name="Lee S."/>
        </authorList>
    </citation>
    <scope>NUCLEOTIDE SEQUENCE [LARGE SCALE GENOMIC DNA]</scope>
    <source>
        <strain evidence="6 7">M3</strain>
    </source>
</reference>
<proteinExistence type="inferred from homology"/>
<dbReference type="Pfam" id="PF00126">
    <property type="entry name" value="HTH_1"/>
    <property type="match status" value="1"/>
</dbReference>
<dbReference type="PROSITE" id="PS50931">
    <property type="entry name" value="HTH_LYSR"/>
    <property type="match status" value="1"/>
</dbReference>
<dbReference type="EMBL" id="MLCO01000106">
    <property type="protein sequence ID" value="ONG53246.1"/>
    <property type="molecule type" value="Genomic_DNA"/>
</dbReference>
<evidence type="ECO:0000256" key="2">
    <source>
        <dbReference type="ARBA" id="ARBA00023015"/>
    </source>
</evidence>
<dbReference type="RefSeq" id="WP_076957737.1">
    <property type="nucleotide sequence ID" value="NZ_MLCO01000106.1"/>
</dbReference>
<dbReference type="InterPro" id="IPR000847">
    <property type="entry name" value="LysR_HTH_N"/>
</dbReference>
<dbReference type="InterPro" id="IPR005119">
    <property type="entry name" value="LysR_subst-bd"/>
</dbReference>
<accession>A0A1V2H1Q2</accession>
<keyword evidence="3" id="KW-0238">DNA-binding</keyword>
<dbReference type="Proteomes" id="UP000188879">
    <property type="component" value="Unassembled WGS sequence"/>
</dbReference>
<evidence type="ECO:0000313" key="7">
    <source>
        <dbReference type="Proteomes" id="UP000188879"/>
    </source>
</evidence>
<keyword evidence="2" id="KW-0805">Transcription regulation</keyword>
<gene>
    <name evidence="6" type="ORF">BKE38_12745</name>
</gene>
<protein>
    <submittedName>
        <fullName evidence="6">Transcriptional regulator</fullName>
    </submittedName>
</protein>
<evidence type="ECO:0000313" key="6">
    <source>
        <dbReference type="EMBL" id="ONG53246.1"/>
    </source>
</evidence>
<keyword evidence="4" id="KW-0804">Transcription</keyword>
<keyword evidence="7" id="KW-1185">Reference proteome</keyword>
<dbReference type="Gene3D" id="3.40.190.10">
    <property type="entry name" value="Periplasmic binding protein-like II"/>
    <property type="match status" value="2"/>
</dbReference>
<evidence type="ECO:0000259" key="5">
    <source>
        <dbReference type="PROSITE" id="PS50931"/>
    </source>
</evidence>
<feature type="domain" description="HTH lysR-type" evidence="5">
    <location>
        <begin position="7"/>
        <end position="64"/>
    </location>
</feature>
<comment type="similarity">
    <text evidence="1">Belongs to the LysR transcriptional regulatory family.</text>
</comment>
<dbReference type="PANTHER" id="PTHR30537:SF74">
    <property type="entry name" value="HTH-TYPE TRANSCRIPTIONAL REGULATOR TRPI"/>
    <property type="match status" value="1"/>
</dbReference>
<evidence type="ECO:0000256" key="1">
    <source>
        <dbReference type="ARBA" id="ARBA00009437"/>
    </source>
</evidence>
<dbReference type="GO" id="GO:0043565">
    <property type="term" value="F:sequence-specific DNA binding"/>
    <property type="evidence" value="ECO:0007669"/>
    <property type="project" value="TreeGrafter"/>
</dbReference>
<dbReference type="InterPro" id="IPR036390">
    <property type="entry name" value="WH_DNA-bd_sf"/>
</dbReference>
<name>A0A1V2H1Q2_9PROT</name>
<dbReference type="AlphaFoldDB" id="A0A1V2H1Q2"/>
<organism evidence="6 7">
    <name type="scientific">Teichococcus deserti</name>
    <dbReference type="NCBI Taxonomy" id="1817963"/>
    <lineage>
        <taxon>Bacteria</taxon>
        <taxon>Pseudomonadati</taxon>
        <taxon>Pseudomonadota</taxon>
        <taxon>Alphaproteobacteria</taxon>
        <taxon>Acetobacterales</taxon>
        <taxon>Roseomonadaceae</taxon>
        <taxon>Roseomonas</taxon>
    </lineage>
</organism>
<dbReference type="SUPFAM" id="SSF46785">
    <property type="entry name" value="Winged helix' DNA-binding domain"/>
    <property type="match status" value="1"/>
</dbReference>
<comment type="caution">
    <text evidence="6">The sequence shown here is derived from an EMBL/GenBank/DDBJ whole genome shotgun (WGS) entry which is preliminary data.</text>
</comment>
<sequence length="311" mass="33203">MDRGDIPSLDDLRAFQTVARLGSVRAAAEALSLTHGAVSRRVAKLSAVLGLRLLQPAGRGIRLTPEGEILAGASTQAFALIGDALRTLKEQPEQGPILLSCERSLAMRWLIPRLSDFLDRHPGIEVHLATGGGLPDFSRSGAALAIRRLDFSLDPAWQILPLMPERVGPVMLPAMQPRFEAGAYAALGARTRPEAWTAWLEAHSAAPRPAARQVFDHHFLMVEAALGGLGVALAPEAMVADELRAGRLVAPRGFAPDGTRYGLIRPRRDRPQTEMSPALALLCGWLQEIAALSFPPALTQVAGDKDAGGPA</sequence>
<dbReference type="SUPFAM" id="SSF53850">
    <property type="entry name" value="Periplasmic binding protein-like II"/>
    <property type="match status" value="1"/>
</dbReference>
<dbReference type="PANTHER" id="PTHR30537">
    <property type="entry name" value="HTH-TYPE TRANSCRIPTIONAL REGULATOR"/>
    <property type="match status" value="1"/>
</dbReference>
<dbReference type="GO" id="GO:0003700">
    <property type="term" value="F:DNA-binding transcription factor activity"/>
    <property type="evidence" value="ECO:0007669"/>
    <property type="project" value="InterPro"/>
</dbReference>
<dbReference type="InterPro" id="IPR058163">
    <property type="entry name" value="LysR-type_TF_proteobact-type"/>
</dbReference>
<dbReference type="GO" id="GO:0006351">
    <property type="term" value="P:DNA-templated transcription"/>
    <property type="evidence" value="ECO:0007669"/>
    <property type="project" value="TreeGrafter"/>
</dbReference>
<dbReference type="InterPro" id="IPR036388">
    <property type="entry name" value="WH-like_DNA-bd_sf"/>
</dbReference>